<dbReference type="RefSeq" id="WP_105237508.1">
    <property type="nucleotide sequence ID" value="NZ_CP023270.1"/>
</dbReference>
<comment type="subunit">
    <text evidence="3">Homotrimer.</text>
</comment>
<keyword evidence="5" id="KW-0119">Carbohydrate metabolism</keyword>
<name>A0A2S0I343_9BURK</name>
<dbReference type="InterPro" id="IPR000887">
    <property type="entry name" value="Aldlse_KDPG_KHG"/>
</dbReference>
<gene>
    <name evidence="6" type="ORF">CLM73_04650</name>
</gene>
<dbReference type="OrthoDB" id="9805177at2"/>
<dbReference type="Pfam" id="PF01081">
    <property type="entry name" value="Aldolase"/>
    <property type="match status" value="1"/>
</dbReference>
<proteinExistence type="inferred from homology"/>
<dbReference type="CDD" id="cd00452">
    <property type="entry name" value="KDPG_aldolase"/>
    <property type="match status" value="1"/>
</dbReference>
<dbReference type="SUPFAM" id="SSF51569">
    <property type="entry name" value="Aldolase"/>
    <property type="match status" value="1"/>
</dbReference>
<keyword evidence="7" id="KW-1185">Reference proteome</keyword>
<dbReference type="PANTHER" id="PTHR30246:SF1">
    <property type="entry name" value="2-DEHYDRO-3-DEOXY-6-PHOSPHOGALACTONATE ALDOLASE-RELATED"/>
    <property type="match status" value="1"/>
</dbReference>
<evidence type="ECO:0000256" key="5">
    <source>
        <dbReference type="ARBA" id="ARBA00023277"/>
    </source>
</evidence>
<organism evidence="6 7">
    <name type="scientific">Achromobacter spanius</name>
    <dbReference type="NCBI Taxonomy" id="217203"/>
    <lineage>
        <taxon>Bacteria</taxon>
        <taxon>Pseudomonadati</taxon>
        <taxon>Pseudomonadota</taxon>
        <taxon>Betaproteobacteria</taxon>
        <taxon>Burkholderiales</taxon>
        <taxon>Alcaligenaceae</taxon>
        <taxon>Achromobacter</taxon>
    </lineage>
</organism>
<evidence type="ECO:0000256" key="4">
    <source>
        <dbReference type="ARBA" id="ARBA00023239"/>
    </source>
</evidence>
<dbReference type="NCBIfam" id="TIGR01182">
    <property type="entry name" value="eda"/>
    <property type="match status" value="1"/>
</dbReference>
<comment type="pathway">
    <text evidence="1">Carbohydrate acid metabolism.</text>
</comment>
<dbReference type="Gene3D" id="3.20.20.70">
    <property type="entry name" value="Aldolase class I"/>
    <property type="match status" value="1"/>
</dbReference>
<evidence type="ECO:0000256" key="1">
    <source>
        <dbReference type="ARBA" id="ARBA00004761"/>
    </source>
</evidence>
<dbReference type="PANTHER" id="PTHR30246">
    <property type="entry name" value="2-KETO-3-DEOXY-6-PHOSPHOGLUCONATE ALDOLASE"/>
    <property type="match status" value="1"/>
</dbReference>
<dbReference type="InterPro" id="IPR013785">
    <property type="entry name" value="Aldolase_TIM"/>
</dbReference>
<dbReference type="GO" id="GO:0016829">
    <property type="term" value="F:lyase activity"/>
    <property type="evidence" value="ECO:0007669"/>
    <property type="project" value="UniProtKB-KW"/>
</dbReference>
<evidence type="ECO:0000256" key="3">
    <source>
        <dbReference type="ARBA" id="ARBA00011233"/>
    </source>
</evidence>
<accession>A0A2S0I343</accession>
<evidence type="ECO:0000256" key="2">
    <source>
        <dbReference type="ARBA" id="ARBA00006906"/>
    </source>
</evidence>
<reference evidence="6 7" key="1">
    <citation type="submission" date="2017-09" db="EMBL/GenBank/DDBJ databases">
        <title>Genomic, metabolic, and phenotypic characteristics of bacterial isolates from the natural microbiome of the model nematode Caenorhabditis elegans.</title>
        <authorList>
            <person name="Zimmermann J."/>
            <person name="Obeng N."/>
            <person name="Yang W."/>
            <person name="Obeng O."/>
            <person name="Kissoyan K."/>
            <person name="Pees B."/>
            <person name="Dirksen P."/>
            <person name="Hoppner M."/>
            <person name="Franke A."/>
            <person name="Rosenstiel P."/>
            <person name="Leippe M."/>
            <person name="Dierking K."/>
            <person name="Kaleta C."/>
            <person name="Schulenburg H."/>
        </authorList>
    </citation>
    <scope>NUCLEOTIDE SEQUENCE [LARGE SCALE GENOMIC DNA]</scope>
    <source>
        <strain evidence="6 7">MYb73</strain>
    </source>
</reference>
<protein>
    <submittedName>
        <fullName evidence="6">2-dehydro-3-deoxyphosphogluconate aldolase</fullName>
    </submittedName>
</protein>
<keyword evidence="4" id="KW-0456">Lyase</keyword>
<dbReference type="AlphaFoldDB" id="A0A2S0I343"/>
<evidence type="ECO:0000313" key="7">
    <source>
        <dbReference type="Proteomes" id="UP000239477"/>
    </source>
</evidence>
<comment type="similarity">
    <text evidence="2">Belongs to the KHG/KDPG aldolase family.</text>
</comment>
<dbReference type="EMBL" id="CP023270">
    <property type="protein sequence ID" value="AVJ26456.1"/>
    <property type="molecule type" value="Genomic_DNA"/>
</dbReference>
<dbReference type="Proteomes" id="UP000239477">
    <property type="component" value="Chromosome"/>
</dbReference>
<sequence>MTATAAPTASKLAALLAARVVPVLRYTDAAAAAYAAEVAVSAGCTTLELTWTIPNVTDLVRALRDKHGASLLLGVGTVLDESQAREALVAGADFLVSPALAHEIVDMAHAADALCMLGAFTPTEVLAARRAGVDVVKVFPADTGGPKHLAALKSVYPDTIFCPTGGITQENMGTYFAAGAGMVGIGSNLYDKAAFASRDTAALVAQITRTREAAHG</sequence>
<evidence type="ECO:0000313" key="6">
    <source>
        <dbReference type="EMBL" id="AVJ26456.1"/>
    </source>
</evidence>